<gene>
    <name evidence="1" type="ORF">A9Q84_21130</name>
</gene>
<dbReference type="Proteomes" id="UP000196531">
    <property type="component" value="Unassembled WGS sequence"/>
</dbReference>
<dbReference type="Gene3D" id="3.40.190.10">
    <property type="entry name" value="Periplasmic binding protein-like II"/>
    <property type="match status" value="2"/>
</dbReference>
<evidence type="ECO:0008006" key="3">
    <source>
        <dbReference type="Google" id="ProtNLM"/>
    </source>
</evidence>
<reference evidence="2" key="1">
    <citation type="journal article" date="2017" name="Proc. Natl. Acad. Sci. U.S.A.">
        <title>Simulation of Deepwater Horizon oil plume reveals substrate specialization within a complex community of hydrocarbon-degraders.</title>
        <authorList>
            <person name="Hu P."/>
            <person name="Dubinsky E.A."/>
            <person name="Probst A.J."/>
            <person name="Wang J."/>
            <person name="Sieber C.M.K."/>
            <person name="Tom L.M."/>
            <person name="Gardinali P."/>
            <person name="Banfield J.F."/>
            <person name="Atlas R.M."/>
            <person name="Andersen G.L."/>
        </authorList>
    </citation>
    <scope>NUCLEOTIDE SEQUENCE [LARGE SCALE GENOMIC DNA]</scope>
</reference>
<dbReference type="EMBL" id="MAAO01000016">
    <property type="protein sequence ID" value="OUR93009.1"/>
    <property type="molecule type" value="Genomic_DNA"/>
</dbReference>
<dbReference type="AlphaFoldDB" id="A0A1Y5F1I7"/>
<protein>
    <recommendedName>
        <fullName evidence="3">Solute-binding protein family 3/N-terminal domain-containing protein</fullName>
    </recommendedName>
</protein>
<sequence length="284" mass="33295">MKILYVILIILNSFNSGAIEVIHFRAPESEKDNRYDYDTSLLRLALDKTKKKYGDYILKKSPQMNFARALTFLRTNEIKNLIIKQSYSDELVKKNIAFADFPVDLGIVGYRICFVNKDKVESFGKVKTLKELKGFVHGQGKSWLDVKILESSQLEVVKSVTYESLFNMVAKGRVDLFCRGANELFSEFDERRNIKNIIYDKKILIYYPLPRFFITNKANKKLVERVEAGLIIAFNDGSLKKLWNKKYISYIKRARLKERTKIVLENPFIQNKKLQYMKYINSYD</sequence>
<evidence type="ECO:0000313" key="1">
    <source>
        <dbReference type="EMBL" id="OUR93009.1"/>
    </source>
</evidence>
<name>A0A1Y5F1I7_9BACT</name>
<dbReference type="SUPFAM" id="SSF53850">
    <property type="entry name" value="Periplasmic binding protein-like II"/>
    <property type="match status" value="1"/>
</dbReference>
<organism evidence="1 2">
    <name type="scientific">Halobacteriovorax marinus</name>
    <dbReference type="NCBI Taxonomy" id="97084"/>
    <lineage>
        <taxon>Bacteria</taxon>
        <taxon>Pseudomonadati</taxon>
        <taxon>Bdellovibrionota</taxon>
        <taxon>Bacteriovoracia</taxon>
        <taxon>Bacteriovoracales</taxon>
        <taxon>Halobacteriovoraceae</taxon>
        <taxon>Halobacteriovorax</taxon>
    </lineage>
</organism>
<accession>A0A1Y5F1I7</accession>
<comment type="caution">
    <text evidence="1">The sequence shown here is derived from an EMBL/GenBank/DDBJ whole genome shotgun (WGS) entry which is preliminary data.</text>
</comment>
<proteinExistence type="predicted"/>
<evidence type="ECO:0000313" key="2">
    <source>
        <dbReference type="Proteomes" id="UP000196531"/>
    </source>
</evidence>